<proteinExistence type="predicted"/>
<accession>A0A226CWA2</accession>
<keyword evidence="4" id="KW-1185">Reference proteome</keyword>
<gene>
    <name evidence="3" type="ORF">Fcan01_28430</name>
</gene>
<name>A0A226CWA2_FOLCA</name>
<evidence type="ECO:0000313" key="4">
    <source>
        <dbReference type="Proteomes" id="UP000198287"/>
    </source>
</evidence>
<sequence>MLTFLKSFIHSAWSQENSRRSCLLILTGQIVLFLSLLAIGFTYIHVNLPHYNARRLSKYRLVCGTVEDELVSPEHCELPWNRNHFTIPERWDHARRLYENDSHSATISVQKVSRSDGTNKAPNLDEVATERHFTWSSCGEFCSSEIVDLFGCRQLRAKVRKEGSSLNFVGCRDIDVTECPFLVEKDDKIDDNEVKCSTREGNTEACLRLGIFKCVEAKEKSKSNFEVTTTPVPITTTTTTIAMTSKMITTVATELSNETEVTTNYSAFTTSVILTPTTQTTQTTTTTATTTSPPPTNSSSSPFTSPHLECTHIEKLISCNMSQVEQDAFHFRYNCTSTSSQKCFKAAGTYVCDSESLCVKVTHPDRSCARICEGIGLDGKNVVIADQQFGKILTAKCTKGFRDKGKKIELWPGGIKHKNPNSKWRMTPQILITCNFVDWTKFKNNSTRVVGNGTEMDLFVSDCFNGTRLENDTLPPSATLRELQSIWSGNLLVDDHHLDAIQQKDAPPGHSLTIQTAAPLYFNDFYKNLGEGCTQIGENNARDEKCTNFYEKYARLPGNLRGQSVFPCYCRSISAGGLEGNGTFCVVGGDNIDSGGGRVNNNNNIFDHNWEDGLIDFLEDHYILVIVFLVLIFLTSLTLICVLLYPLIADLTPVNNLVLVGVGVTPNSPPPGERRSPSVKFMEDTRSSVFTVGGHSNKDRGDEMVLEQLRTRSRSNSISGVM</sequence>
<comment type="caution">
    <text evidence="3">The sequence shown here is derived from an EMBL/GenBank/DDBJ whole genome shotgun (WGS) entry which is preliminary data.</text>
</comment>
<dbReference type="AlphaFoldDB" id="A0A226CWA2"/>
<protein>
    <submittedName>
        <fullName evidence="3">Uncharacterized protein</fullName>
    </submittedName>
</protein>
<organism evidence="3 4">
    <name type="scientific">Folsomia candida</name>
    <name type="common">Springtail</name>
    <dbReference type="NCBI Taxonomy" id="158441"/>
    <lineage>
        <taxon>Eukaryota</taxon>
        <taxon>Metazoa</taxon>
        <taxon>Ecdysozoa</taxon>
        <taxon>Arthropoda</taxon>
        <taxon>Hexapoda</taxon>
        <taxon>Collembola</taxon>
        <taxon>Entomobryomorpha</taxon>
        <taxon>Isotomoidea</taxon>
        <taxon>Isotomidae</taxon>
        <taxon>Proisotominae</taxon>
        <taxon>Folsomia</taxon>
    </lineage>
</organism>
<keyword evidence="2" id="KW-0812">Transmembrane</keyword>
<dbReference type="EMBL" id="LNIX01000072">
    <property type="protein sequence ID" value="OXA36798.1"/>
    <property type="molecule type" value="Genomic_DNA"/>
</dbReference>
<dbReference type="Proteomes" id="UP000198287">
    <property type="component" value="Unassembled WGS sequence"/>
</dbReference>
<evidence type="ECO:0000313" key="3">
    <source>
        <dbReference type="EMBL" id="OXA36798.1"/>
    </source>
</evidence>
<keyword evidence="2" id="KW-0472">Membrane</keyword>
<evidence type="ECO:0000256" key="2">
    <source>
        <dbReference type="SAM" id="Phobius"/>
    </source>
</evidence>
<evidence type="ECO:0000256" key="1">
    <source>
        <dbReference type="SAM" id="MobiDB-lite"/>
    </source>
</evidence>
<reference evidence="3 4" key="1">
    <citation type="submission" date="2015-12" db="EMBL/GenBank/DDBJ databases">
        <title>The genome of Folsomia candida.</title>
        <authorList>
            <person name="Faddeeva A."/>
            <person name="Derks M.F."/>
            <person name="Anvar Y."/>
            <person name="Smit S."/>
            <person name="Van Straalen N."/>
            <person name="Roelofs D."/>
        </authorList>
    </citation>
    <scope>NUCLEOTIDE SEQUENCE [LARGE SCALE GENOMIC DNA]</scope>
    <source>
        <strain evidence="3 4">VU population</strain>
        <tissue evidence="3">Whole body</tissue>
    </source>
</reference>
<feature type="region of interest" description="Disordered" evidence="1">
    <location>
        <begin position="279"/>
        <end position="304"/>
    </location>
</feature>
<keyword evidence="2" id="KW-1133">Transmembrane helix</keyword>
<feature type="transmembrane region" description="Helical" evidence="2">
    <location>
        <begin position="21"/>
        <end position="44"/>
    </location>
</feature>
<feature type="transmembrane region" description="Helical" evidence="2">
    <location>
        <begin position="622"/>
        <end position="645"/>
    </location>
</feature>